<dbReference type="SUPFAM" id="SSF53383">
    <property type="entry name" value="PLP-dependent transferases"/>
    <property type="match status" value="1"/>
</dbReference>
<dbReference type="GO" id="GO:0008483">
    <property type="term" value="F:transaminase activity"/>
    <property type="evidence" value="ECO:0007669"/>
    <property type="project" value="UniProtKB-KW"/>
</dbReference>
<keyword evidence="3" id="KW-0032">Aminotransferase</keyword>
<dbReference type="Proteomes" id="UP001054801">
    <property type="component" value="Chromosome"/>
</dbReference>
<protein>
    <submittedName>
        <fullName evidence="3">Aminotransferase class V-fold PLP-dependent enzyme</fullName>
    </submittedName>
</protein>
<reference evidence="3" key="1">
    <citation type="journal article" date="2022" name="Microorganisms">
        <title>Two New Species of Filamentous Sulfur Bacteria of the Genus Thiothrix, Thiothrix winogradskyi sp. nov. and 'Candidatus Thiothrix sulfatifontis' sp. nov.</title>
        <authorList>
            <person name="Ravin N.V."/>
            <person name="Rossetti S."/>
            <person name="Beletsky A.V."/>
            <person name="Kadnikov V.V."/>
            <person name="Rudenko T.S."/>
            <person name="Smolyakov D.D."/>
            <person name="Moskvitina M.I."/>
            <person name="Gureeva M.V."/>
            <person name="Mardanov A.V."/>
            <person name="Grabovich M.Y."/>
        </authorList>
    </citation>
    <scope>NUCLEOTIDE SEQUENCE</scope>
    <source>
        <strain evidence="3">CT3</strain>
    </source>
</reference>
<keyword evidence="4" id="KW-1185">Reference proteome</keyword>
<keyword evidence="1" id="KW-0663">Pyridoxal phosphate</keyword>
<evidence type="ECO:0000313" key="3">
    <source>
        <dbReference type="EMBL" id="UJS24775.1"/>
    </source>
</evidence>
<dbReference type="InterPro" id="IPR000192">
    <property type="entry name" value="Aminotrans_V_dom"/>
</dbReference>
<dbReference type="EMBL" id="CP091244">
    <property type="protein sequence ID" value="UJS24775.1"/>
    <property type="molecule type" value="Genomic_DNA"/>
</dbReference>
<sequence>MSNIGRMLLTSSASITAPCEPIMPTPESLFPALQNCLYLNHAAVAPWPQVTADAVQAFAAENARQGTLNYPHWLTVEQALREQARELLNAPAAGDIALVKNTSEGLSFVAYGLDWQAGDNVVGIRQEFPSNRYVWQSLANQGVEFRQLDLREHPDDPETALLALCDARTRLISISAVQYTNGLRMDLAKIGAFCRAKGILFCVDAIQQIGAIPFDVQQVQADFVVADGHKWMLGPEGLALFYVRREILEQLRLTQYGWHMAEGLTDYTMEDYQPALDARRFECGSPNMLGIHALHASLGVLLETGMVAVWEQLSARVQYLLDGLQALPEMEILSDLRVERRSGIVTFRSRRETNDALFKRLQTEGIFCATRGGGIRLSPHFYTPFAQLQQVLDILKTSP</sequence>
<gene>
    <name evidence="3" type="ORF">L2Y54_01695</name>
</gene>
<dbReference type="RefSeq" id="WP_236499468.1">
    <property type="nucleotide sequence ID" value="NZ_CP091244.1"/>
</dbReference>
<dbReference type="Gene3D" id="3.90.1150.10">
    <property type="entry name" value="Aspartate Aminotransferase, domain 1"/>
    <property type="match status" value="1"/>
</dbReference>
<accession>A0ABY3T0B3</accession>
<dbReference type="PANTHER" id="PTHR43586:SF15">
    <property type="entry name" value="BLR3095 PROTEIN"/>
    <property type="match status" value="1"/>
</dbReference>
<dbReference type="InterPro" id="IPR015424">
    <property type="entry name" value="PyrdxlP-dep_Trfase"/>
</dbReference>
<dbReference type="Pfam" id="PF00266">
    <property type="entry name" value="Aminotran_5"/>
    <property type="match status" value="1"/>
</dbReference>
<feature type="domain" description="Aminotransferase class V" evidence="2">
    <location>
        <begin position="38"/>
        <end position="370"/>
    </location>
</feature>
<evidence type="ECO:0000256" key="1">
    <source>
        <dbReference type="ARBA" id="ARBA00022898"/>
    </source>
</evidence>
<dbReference type="Gene3D" id="3.40.640.10">
    <property type="entry name" value="Type I PLP-dependent aspartate aminotransferase-like (Major domain)"/>
    <property type="match status" value="1"/>
</dbReference>
<evidence type="ECO:0000313" key="4">
    <source>
        <dbReference type="Proteomes" id="UP001054801"/>
    </source>
</evidence>
<organism evidence="3 4">
    <name type="scientific">Thiothrix winogradskyi</name>
    <dbReference type="NCBI Taxonomy" id="96472"/>
    <lineage>
        <taxon>Bacteria</taxon>
        <taxon>Pseudomonadati</taxon>
        <taxon>Pseudomonadota</taxon>
        <taxon>Gammaproteobacteria</taxon>
        <taxon>Thiotrichales</taxon>
        <taxon>Thiotrichaceae</taxon>
        <taxon>Thiothrix</taxon>
    </lineage>
</organism>
<dbReference type="InterPro" id="IPR015421">
    <property type="entry name" value="PyrdxlP-dep_Trfase_major"/>
</dbReference>
<name>A0ABY3T0B3_9GAMM</name>
<proteinExistence type="predicted"/>
<keyword evidence="3" id="KW-0808">Transferase</keyword>
<evidence type="ECO:0000259" key="2">
    <source>
        <dbReference type="Pfam" id="PF00266"/>
    </source>
</evidence>
<dbReference type="PANTHER" id="PTHR43586">
    <property type="entry name" value="CYSTEINE DESULFURASE"/>
    <property type="match status" value="1"/>
</dbReference>
<dbReference type="InterPro" id="IPR015422">
    <property type="entry name" value="PyrdxlP-dep_Trfase_small"/>
</dbReference>